<feature type="compositionally biased region" description="Polar residues" evidence="1">
    <location>
        <begin position="210"/>
        <end position="223"/>
    </location>
</feature>
<dbReference type="Pfam" id="PF14223">
    <property type="entry name" value="Retrotran_gag_2"/>
    <property type="match status" value="1"/>
</dbReference>
<organism evidence="2 3">
    <name type="scientific">Solanum tuberosum</name>
    <name type="common">Potato</name>
    <dbReference type="NCBI Taxonomy" id="4113"/>
    <lineage>
        <taxon>Eukaryota</taxon>
        <taxon>Viridiplantae</taxon>
        <taxon>Streptophyta</taxon>
        <taxon>Embryophyta</taxon>
        <taxon>Tracheophyta</taxon>
        <taxon>Spermatophyta</taxon>
        <taxon>Magnoliopsida</taxon>
        <taxon>eudicotyledons</taxon>
        <taxon>Gunneridae</taxon>
        <taxon>Pentapetalae</taxon>
        <taxon>asterids</taxon>
        <taxon>lamiids</taxon>
        <taxon>Solanales</taxon>
        <taxon>Solanaceae</taxon>
        <taxon>Solanoideae</taxon>
        <taxon>Solaneae</taxon>
        <taxon>Solanum</taxon>
    </lineage>
</organism>
<keyword evidence="3" id="KW-1185">Reference proteome</keyword>
<evidence type="ECO:0000313" key="3">
    <source>
        <dbReference type="Proteomes" id="UP000826656"/>
    </source>
</evidence>
<dbReference type="Proteomes" id="UP000826656">
    <property type="component" value="Unassembled WGS sequence"/>
</dbReference>
<feature type="compositionally biased region" description="Basic residues" evidence="1">
    <location>
        <begin position="200"/>
        <end position="209"/>
    </location>
</feature>
<feature type="region of interest" description="Disordered" evidence="1">
    <location>
        <begin position="198"/>
        <end position="226"/>
    </location>
</feature>
<dbReference type="SUPFAM" id="SSF57756">
    <property type="entry name" value="Retrovirus zinc finger-like domains"/>
    <property type="match status" value="1"/>
</dbReference>
<name>A0ABQ7V1B8_SOLTU</name>
<evidence type="ECO:0000256" key="1">
    <source>
        <dbReference type="SAM" id="MobiDB-lite"/>
    </source>
</evidence>
<gene>
    <name evidence="2" type="ORF">KY290_021350</name>
</gene>
<dbReference type="InterPro" id="IPR036875">
    <property type="entry name" value="Znf_CCHC_sf"/>
</dbReference>
<dbReference type="PANTHER" id="PTHR35317">
    <property type="entry name" value="OS04G0629600 PROTEIN"/>
    <property type="match status" value="1"/>
</dbReference>
<reference evidence="2 3" key="1">
    <citation type="journal article" date="2021" name="bioRxiv">
        <title>Chromosome-scale and haplotype-resolved genome assembly of a tetraploid potato cultivar.</title>
        <authorList>
            <person name="Sun H."/>
            <person name="Jiao W.-B."/>
            <person name="Krause K."/>
            <person name="Campoy J.A."/>
            <person name="Goel M."/>
            <person name="Folz-Donahue K."/>
            <person name="Kukat C."/>
            <person name="Huettel B."/>
            <person name="Schneeberger K."/>
        </authorList>
    </citation>
    <scope>NUCLEOTIDE SEQUENCE [LARGE SCALE GENOMIC DNA]</scope>
    <source>
        <strain evidence="2">SolTubOtavaFocal</strain>
        <tissue evidence="2">Leaves</tissue>
    </source>
</reference>
<dbReference type="PANTHER" id="PTHR35317:SF11">
    <property type="entry name" value="CCHC-TYPE DOMAIN-CONTAINING PROTEIN"/>
    <property type="match status" value="1"/>
</dbReference>
<dbReference type="EMBL" id="JAIVGD010000015">
    <property type="protein sequence ID" value="KAH0757857.1"/>
    <property type="molecule type" value="Genomic_DNA"/>
</dbReference>
<protein>
    <recommendedName>
        <fullName evidence="4">CCHC-type domain-containing protein</fullName>
    </recommendedName>
</protein>
<sequence length="257" mass="29795">MTVHLEALDLWEVVEEDYEVTPLGDNPTMNQMKHHKENKTRKAKAKACLFSSVSPSILTKIMQMKSATEIWEYLKKEYQGNEKVQNMQVMNLIREFEMKRMKELETIKDYADQLLDLANKARLFGKDFADERIVQKILVTLPQKYEDTISSLENSKDLSSVTLVELVKALQALEQRRLMRIEGYVECAFQANALNSGSNKGRKKNKKQRPSINYNNQGESQPSCPHCKKTNHSQQKCWWRPDVKCNKCGQLGHVERV</sequence>
<proteinExistence type="predicted"/>
<comment type="caution">
    <text evidence="2">The sequence shown here is derived from an EMBL/GenBank/DDBJ whole genome shotgun (WGS) entry which is preliminary data.</text>
</comment>
<accession>A0ABQ7V1B8</accession>
<evidence type="ECO:0000313" key="2">
    <source>
        <dbReference type="EMBL" id="KAH0757857.1"/>
    </source>
</evidence>
<evidence type="ECO:0008006" key="4">
    <source>
        <dbReference type="Google" id="ProtNLM"/>
    </source>
</evidence>